<comment type="caution">
    <text evidence="2">The sequence shown here is derived from an EMBL/GenBank/DDBJ whole genome shotgun (WGS) entry which is preliminary data.</text>
</comment>
<feature type="compositionally biased region" description="Polar residues" evidence="1">
    <location>
        <begin position="9"/>
        <end position="27"/>
    </location>
</feature>
<reference evidence="2 3" key="1">
    <citation type="submission" date="2019-05" db="EMBL/GenBank/DDBJ databases">
        <title>Emergence of the Ug99 lineage of the wheat stem rust pathogen through somatic hybridization.</title>
        <authorList>
            <person name="Li F."/>
            <person name="Upadhyaya N.M."/>
            <person name="Sperschneider J."/>
            <person name="Matny O."/>
            <person name="Nguyen-Phuc H."/>
            <person name="Mago R."/>
            <person name="Raley C."/>
            <person name="Miller M.E."/>
            <person name="Silverstein K.A.T."/>
            <person name="Henningsen E."/>
            <person name="Hirsch C.D."/>
            <person name="Visser B."/>
            <person name="Pretorius Z.A."/>
            <person name="Steffenson B.J."/>
            <person name="Schwessinger B."/>
            <person name="Dodds P.N."/>
            <person name="Figueroa M."/>
        </authorList>
    </citation>
    <scope>NUCLEOTIDE SEQUENCE [LARGE SCALE GENOMIC DNA]</scope>
    <source>
        <strain evidence="2">21-0</strain>
    </source>
</reference>
<gene>
    <name evidence="2" type="ORF">PGT21_018796</name>
</gene>
<feature type="compositionally biased region" description="Basic and acidic residues" evidence="1">
    <location>
        <begin position="29"/>
        <end position="48"/>
    </location>
</feature>
<dbReference type="OrthoDB" id="10279663at2759"/>
<dbReference type="Proteomes" id="UP000324748">
    <property type="component" value="Unassembled WGS sequence"/>
</dbReference>
<name>A0A5B0NNG3_PUCGR</name>
<accession>A0A5B0NNG3</accession>
<organism evidence="2 3">
    <name type="scientific">Puccinia graminis f. sp. tritici</name>
    <dbReference type="NCBI Taxonomy" id="56615"/>
    <lineage>
        <taxon>Eukaryota</taxon>
        <taxon>Fungi</taxon>
        <taxon>Dikarya</taxon>
        <taxon>Basidiomycota</taxon>
        <taxon>Pucciniomycotina</taxon>
        <taxon>Pucciniomycetes</taxon>
        <taxon>Pucciniales</taxon>
        <taxon>Pucciniaceae</taxon>
        <taxon>Puccinia</taxon>
    </lineage>
</organism>
<evidence type="ECO:0000256" key="1">
    <source>
        <dbReference type="SAM" id="MobiDB-lite"/>
    </source>
</evidence>
<feature type="compositionally biased region" description="Polar residues" evidence="1">
    <location>
        <begin position="50"/>
        <end position="59"/>
    </location>
</feature>
<dbReference type="AlphaFoldDB" id="A0A5B0NNG3"/>
<feature type="compositionally biased region" description="Polar residues" evidence="1">
    <location>
        <begin position="69"/>
        <end position="83"/>
    </location>
</feature>
<proteinExistence type="predicted"/>
<feature type="region of interest" description="Disordered" evidence="1">
    <location>
        <begin position="1"/>
        <end position="83"/>
    </location>
</feature>
<sequence>MSEGMKLISASSLPDTGDETISQNPWEQSPRELPDDSSDKPPENKEASKAPSSIINRITHQPELLSRLSLKTNELSPGKTSTN</sequence>
<protein>
    <submittedName>
        <fullName evidence="2">Uncharacterized protein</fullName>
    </submittedName>
</protein>
<evidence type="ECO:0000313" key="2">
    <source>
        <dbReference type="EMBL" id="KAA1089458.1"/>
    </source>
</evidence>
<keyword evidence="3" id="KW-1185">Reference proteome</keyword>
<evidence type="ECO:0000313" key="3">
    <source>
        <dbReference type="Proteomes" id="UP000324748"/>
    </source>
</evidence>
<dbReference type="EMBL" id="VSWC01000093">
    <property type="protein sequence ID" value="KAA1089458.1"/>
    <property type="molecule type" value="Genomic_DNA"/>
</dbReference>